<dbReference type="InterPro" id="IPR040676">
    <property type="entry name" value="DUF5641"/>
</dbReference>
<gene>
    <name evidence="2" type="primary">Necator_chrX.g23416</name>
    <name evidence="2" type="ORF">RB195_023253</name>
</gene>
<dbReference type="InterPro" id="IPR001584">
    <property type="entry name" value="Integrase_cat-core"/>
</dbReference>
<dbReference type="EMBL" id="JAVFWL010000006">
    <property type="protein sequence ID" value="KAK6762458.1"/>
    <property type="molecule type" value="Genomic_DNA"/>
</dbReference>
<dbReference type="SUPFAM" id="SSF53098">
    <property type="entry name" value="Ribonuclease H-like"/>
    <property type="match status" value="1"/>
</dbReference>
<dbReference type="InterPro" id="IPR012337">
    <property type="entry name" value="RNaseH-like_sf"/>
</dbReference>
<dbReference type="PANTHER" id="PTHR47331">
    <property type="entry name" value="PHD-TYPE DOMAIN-CONTAINING PROTEIN"/>
    <property type="match status" value="1"/>
</dbReference>
<organism evidence="2 3">
    <name type="scientific">Necator americanus</name>
    <name type="common">Human hookworm</name>
    <dbReference type="NCBI Taxonomy" id="51031"/>
    <lineage>
        <taxon>Eukaryota</taxon>
        <taxon>Metazoa</taxon>
        <taxon>Ecdysozoa</taxon>
        <taxon>Nematoda</taxon>
        <taxon>Chromadorea</taxon>
        <taxon>Rhabditida</taxon>
        <taxon>Rhabditina</taxon>
        <taxon>Rhabditomorpha</taxon>
        <taxon>Strongyloidea</taxon>
        <taxon>Ancylostomatidae</taxon>
        <taxon>Bunostominae</taxon>
        <taxon>Necator</taxon>
    </lineage>
</organism>
<accession>A0ABR1EIL6</accession>
<proteinExistence type="predicted"/>
<dbReference type="Gene3D" id="3.30.420.10">
    <property type="entry name" value="Ribonuclease H-like superfamily/Ribonuclease H"/>
    <property type="match status" value="1"/>
</dbReference>
<keyword evidence="3" id="KW-1185">Reference proteome</keyword>
<name>A0ABR1EIL6_NECAM</name>
<sequence length="560" mass="64059">MTTDSYITAKERQMALQIVVRDHQAVHLTEDRQKALKQLKLQKDDSGIFHCQGRMDNYILPYQARQPIFIVAKSDSEGITQSNTLQYPEMEDLPDRRVQRARPFEHVGIDYFGPLTVKERDETVKAYGIIMTCPVTRLLHLELVSDMTTANLLNALRRFFAGRGVPTSITSDNGPYFLLGEQILQDAVLPVINDKSFANAMATKGITWKTTPYAPWKGAFYERLIKSVKHSLYKVIQGRFLTKSGMETLLIEIEGSLNTRPLSYQEQHWDETPILRSIDYIQRDMVITFPFETCSTGSEDENYLPLEETIAFRNRRQAEEALKSSHVYTERFRKIWSQQYLSSIRETHKLEISNKRGSRTSPTLNKVMLISDPVMPRISWKIGIIRKLKQSLTGVVREAEIQLPKRRLVRRPVNLLVPIELDDNEEAADGESANKMKQVLAPWTKPPNLQKTLLITLMLLSLLALFNASVEAVSTPLPSVRAFVRCSPKGVELTSFNAQKYELCAREYCIVKEKPPKKGKIQLPPEITLQDYFIQWKISDGHQVTVVEATCPQVPFCENV</sequence>
<dbReference type="Pfam" id="PF18701">
    <property type="entry name" value="DUF5641"/>
    <property type="match status" value="1"/>
</dbReference>
<dbReference type="Proteomes" id="UP001303046">
    <property type="component" value="Unassembled WGS sequence"/>
</dbReference>
<comment type="caution">
    <text evidence="2">The sequence shown here is derived from an EMBL/GenBank/DDBJ whole genome shotgun (WGS) entry which is preliminary data.</text>
</comment>
<dbReference type="PROSITE" id="PS50994">
    <property type="entry name" value="INTEGRASE"/>
    <property type="match status" value="1"/>
</dbReference>
<dbReference type="InterPro" id="IPR036397">
    <property type="entry name" value="RNaseH_sf"/>
</dbReference>
<protein>
    <recommendedName>
        <fullName evidence="1">Integrase catalytic domain-containing protein</fullName>
    </recommendedName>
</protein>
<evidence type="ECO:0000259" key="1">
    <source>
        <dbReference type="PROSITE" id="PS50994"/>
    </source>
</evidence>
<evidence type="ECO:0000313" key="3">
    <source>
        <dbReference type="Proteomes" id="UP001303046"/>
    </source>
</evidence>
<evidence type="ECO:0000313" key="2">
    <source>
        <dbReference type="EMBL" id="KAK6762458.1"/>
    </source>
</evidence>
<feature type="domain" description="Integrase catalytic" evidence="1">
    <location>
        <begin position="99"/>
        <end position="281"/>
    </location>
</feature>
<reference evidence="2 3" key="1">
    <citation type="submission" date="2023-08" db="EMBL/GenBank/DDBJ databases">
        <title>A Necator americanus chromosomal reference genome.</title>
        <authorList>
            <person name="Ilik V."/>
            <person name="Petrzelkova K.J."/>
            <person name="Pardy F."/>
            <person name="Fuh T."/>
            <person name="Niatou-Singa F.S."/>
            <person name="Gouil Q."/>
            <person name="Baker L."/>
            <person name="Ritchie M.E."/>
            <person name="Jex A.R."/>
            <person name="Gazzola D."/>
            <person name="Li H."/>
            <person name="Toshio Fujiwara R."/>
            <person name="Zhan B."/>
            <person name="Aroian R.V."/>
            <person name="Pafco B."/>
            <person name="Schwarz E.M."/>
        </authorList>
    </citation>
    <scope>NUCLEOTIDE SEQUENCE [LARGE SCALE GENOMIC DNA]</scope>
    <source>
        <strain evidence="2 3">Aroian</strain>
        <tissue evidence="2">Whole animal</tissue>
    </source>
</reference>